<organism evidence="2 3">
    <name type="scientific">Nelumbo nucifera</name>
    <name type="common">Sacred lotus</name>
    <dbReference type="NCBI Taxonomy" id="4432"/>
    <lineage>
        <taxon>Eukaryota</taxon>
        <taxon>Viridiplantae</taxon>
        <taxon>Streptophyta</taxon>
        <taxon>Embryophyta</taxon>
        <taxon>Tracheophyta</taxon>
        <taxon>Spermatophyta</taxon>
        <taxon>Magnoliopsida</taxon>
        <taxon>Proteales</taxon>
        <taxon>Nelumbonaceae</taxon>
        <taxon>Nelumbo</taxon>
    </lineage>
</organism>
<dbReference type="AlphaFoldDB" id="A0A822YMW8"/>
<protein>
    <recommendedName>
        <fullName evidence="1">Cupin type-1 domain-containing protein</fullName>
    </recommendedName>
</protein>
<accession>A0A822YMW8</accession>
<dbReference type="SUPFAM" id="SSF51182">
    <property type="entry name" value="RmlC-like cupins"/>
    <property type="match status" value="1"/>
</dbReference>
<sequence>MAIEISKALNLLFSSSIYPPLLISDTDEGSLMGPYSNPITTEIVIVIHGQGMDHIVCSSPTSESDCKNKWFKVIERNVFAISPFHLTTQILFNNNLFVIMGFNTMAKKNHLEFLGGKS</sequence>
<name>A0A822YMW8_NELNU</name>
<dbReference type="Proteomes" id="UP000607653">
    <property type="component" value="Unassembled WGS sequence"/>
</dbReference>
<gene>
    <name evidence="2" type="ORF">HUJ06_011097</name>
</gene>
<proteinExistence type="predicted"/>
<dbReference type="Gene3D" id="2.60.120.10">
    <property type="entry name" value="Jelly Rolls"/>
    <property type="match status" value="1"/>
</dbReference>
<dbReference type="InterPro" id="IPR006045">
    <property type="entry name" value="Cupin_1"/>
</dbReference>
<dbReference type="InterPro" id="IPR011051">
    <property type="entry name" value="RmlC_Cupin_sf"/>
</dbReference>
<dbReference type="Pfam" id="PF00190">
    <property type="entry name" value="Cupin_1"/>
    <property type="match status" value="1"/>
</dbReference>
<dbReference type="InterPro" id="IPR050253">
    <property type="entry name" value="Seed_Storage-Functional"/>
</dbReference>
<evidence type="ECO:0000259" key="1">
    <source>
        <dbReference type="Pfam" id="PF00190"/>
    </source>
</evidence>
<dbReference type="InterPro" id="IPR014710">
    <property type="entry name" value="RmlC-like_jellyroll"/>
</dbReference>
<evidence type="ECO:0000313" key="3">
    <source>
        <dbReference type="Proteomes" id="UP000607653"/>
    </source>
</evidence>
<evidence type="ECO:0000313" key="2">
    <source>
        <dbReference type="EMBL" id="DAD32246.1"/>
    </source>
</evidence>
<comment type="caution">
    <text evidence="2">The sequence shown here is derived from an EMBL/GenBank/DDBJ whole genome shotgun (WGS) entry which is preliminary data.</text>
</comment>
<dbReference type="EMBL" id="DUZY01000003">
    <property type="protein sequence ID" value="DAD32246.1"/>
    <property type="molecule type" value="Genomic_DNA"/>
</dbReference>
<dbReference type="PANTHER" id="PTHR31189">
    <property type="entry name" value="OS03G0336100 PROTEIN-RELATED"/>
    <property type="match status" value="1"/>
</dbReference>
<feature type="domain" description="Cupin type-1" evidence="1">
    <location>
        <begin position="23"/>
        <end position="111"/>
    </location>
</feature>
<dbReference type="PANTHER" id="PTHR31189:SF7">
    <property type="entry name" value="OS03G0197300 PROTEIN"/>
    <property type="match status" value="1"/>
</dbReference>
<reference evidence="2 3" key="1">
    <citation type="journal article" date="2020" name="Mol. Biol. Evol.">
        <title>Distinct Expression and Methylation Patterns for Genes with Different Fates following a Single Whole-Genome Duplication in Flowering Plants.</title>
        <authorList>
            <person name="Shi T."/>
            <person name="Rahmani R.S."/>
            <person name="Gugger P.F."/>
            <person name="Wang M."/>
            <person name="Li H."/>
            <person name="Zhang Y."/>
            <person name="Li Z."/>
            <person name="Wang Q."/>
            <person name="Van de Peer Y."/>
            <person name="Marchal K."/>
            <person name="Chen J."/>
        </authorList>
    </citation>
    <scope>NUCLEOTIDE SEQUENCE [LARGE SCALE GENOMIC DNA]</scope>
    <source>
        <tissue evidence="2">Leaf</tissue>
    </source>
</reference>
<keyword evidence="3" id="KW-1185">Reference proteome</keyword>